<dbReference type="InterPro" id="IPR006638">
    <property type="entry name" value="Elp3/MiaA/NifB-like_rSAM"/>
</dbReference>
<dbReference type="PROSITE" id="PS51918">
    <property type="entry name" value="RADICAL_SAM"/>
    <property type="match status" value="1"/>
</dbReference>
<dbReference type="Pfam" id="PF04055">
    <property type="entry name" value="Radical_SAM"/>
    <property type="match status" value="1"/>
</dbReference>
<dbReference type="SUPFAM" id="SSF102114">
    <property type="entry name" value="Radical SAM enzymes"/>
    <property type="match status" value="1"/>
</dbReference>
<proteinExistence type="predicted"/>
<dbReference type="InterPro" id="IPR040086">
    <property type="entry name" value="MJ0683-like"/>
</dbReference>
<dbReference type="GO" id="GO:0046872">
    <property type="term" value="F:metal ion binding"/>
    <property type="evidence" value="ECO:0007669"/>
    <property type="project" value="UniProtKB-KW"/>
</dbReference>
<dbReference type="SMART" id="SM00729">
    <property type="entry name" value="Elp3"/>
    <property type="match status" value="1"/>
</dbReference>
<accession>Q47AS7</accession>
<dbReference type="GO" id="GO:0051536">
    <property type="term" value="F:iron-sulfur cluster binding"/>
    <property type="evidence" value="ECO:0007669"/>
    <property type="project" value="UniProtKB-KW"/>
</dbReference>
<dbReference type="PANTHER" id="PTHR43432">
    <property type="entry name" value="SLR0285 PROTEIN"/>
    <property type="match status" value="1"/>
</dbReference>
<feature type="region of interest" description="Disordered" evidence="4">
    <location>
        <begin position="1"/>
        <end position="23"/>
    </location>
</feature>
<sequence length="368" mass="40586">MSMEDFDLSPSAEIPATPIKGRGAVSNVDHRFSTDTRQNMADGWEASEPALPQTRLLVDRAKSIISRNDSPDLGFDQSLNPYRGCEHGCIYCYARPTHAYLGLSPGLDFETQIFAKPDAPRLLREALAKPGYVCSTIALGTATDAYQPFERQEGLTRAVLEVLLETRHPVSVVTKSSLIIRDLDLWTELAQQNLAHIAISLTTTNGPLARQLEPRASAPHARLEAMAKLSAAGIPVSAFIAPLIPGINDHELEKLLGAAREHGASHASYTLLRLPHEVAGLFREWLEWHAPQKAARVMSVLYDLRGQRANDPNFGSRMTGLGHFAKLIRQRFELACRRLGLSESPPALDTSQFIRGARIERNGQLDLF</sequence>
<evidence type="ECO:0000256" key="1">
    <source>
        <dbReference type="ARBA" id="ARBA00022723"/>
    </source>
</evidence>
<evidence type="ECO:0000259" key="5">
    <source>
        <dbReference type="PROSITE" id="PS51918"/>
    </source>
</evidence>
<keyword evidence="3" id="KW-0411">Iron-sulfur</keyword>
<dbReference type="EMBL" id="CP000089">
    <property type="protein sequence ID" value="AAZ48054.1"/>
    <property type="molecule type" value="Genomic_DNA"/>
</dbReference>
<name>Q47AS7_DECAR</name>
<dbReference type="PANTHER" id="PTHR43432:SF3">
    <property type="entry name" value="SLR0285 PROTEIN"/>
    <property type="match status" value="1"/>
</dbReference>
<dbReference type="STRING" id="159087.Daro_3325"/>
<reference evidence="6" key="1">
    <citation type="submission" date="2005-08" db="EMBL/GenBank/DDBJ databases">
        <title>Complete sequence of Dechloromonas aromatica RCB.</title>
        <authorList>
            <person name="Salinero K.K."/>
            <person name="Copeland A."/>
            <person name="Lucas S."/>
            <person name="Lapidus A."/>
            <person name="Barry K."/>
            <person name="Detter J.C."/>
            <person name="Glavina T."/>
            <person name="Hammon N."/>
            <person name="Israni S."/>
            <person name="Pitluck S."/>
            <person name="Di Bartolo G."/>
            <person name="Trong S."/>
            <person name="Schmutz J."/>
            <person name="Larimer F."/>
            <person name="Land M."/>
            <person name="Ivanova N."/>
            <person name="Richardson P."/>
        </authorList>
    </citation>
    <scope>NUCLEOTIDE SEQUENCE</scope>
    <source>
        <strain evidence="6">RCB</strain>
    </source>
</reference>
<gene>
    <name evidence="6" type="ordered locus">Daro_3325</name>
</gene>
<evidence type="ECO:0000256" key="2">
    <source>
        <dbReference type="ARBA" id="ARBA00023004"/>
    </source>
</evidence>
<evidence type="ECO:0000313" key="6">
    <source>
        <dbReference type="EMBL" id="AAZ48054.1"/>
    </source>
</evidence>
<dbReference type="SFLD" id="SFLDS00029">
    <property type="entry name" value="Radical_SAM"/>
    <property type="match status" value="1"/>
</dbReference>
<evidence type="ECO:0000256" key="3">
    <source>
        <dbReference type="ARBA" id="ARBA00023014"/>
    </source>
</evidence>
<dbReference type="AlphaFoldDB" id="Q47AS7"/>
<dbReference type="KEGG" id="dar:Daro_3325"/>
<protein>
    <submittedName>
        <fullName evidence="6">Radical SAM</fullName>
    </submittedName>
</protein>
<keyword evidence="2" id="KW-0408">Iron</keyword>
<dbReference type="NCBIfam" id="NF033668">
    <property type="entry name" value="rSAM_PA0069"/>
    <property type="match status" value="1"/>
</dbReference>
<keyword evidence="1" id="KW-0479">Metal-binding</keyword>
<dbReference type="GO" id="GO:0003824">
    <property type="term" value="F:catalytic activity"/>
    <property type="evidence" value="ECO:0007669"/>
    <property type="project" value="InterPro"/>
</dbReference>
<dbReference type="Gene3D" id="3.80.30.30">
    <property type="match status" value="1"/>
</dbReference>
<evidence type="ECO:0000256" key="4">
    <source>
        <dbReference type="SAM" id="MobiDB-lite"/>
    </source>
</evidence>
<organism evidence="6">
    <name type="scientific">Dechloromonas aromatica (strain RCB)</name>
    <dbReference type="NCBI Taxonomy" id="159087"/>
    <lineage>
        <taxon>Bacteria</taxon>
        <taxon>Pseudomonadati</taxon>
        <taxon>Pseudomonadota</taxon>
        <taxon>Betaproteobacteria</taxon>
        <taxon>Rhodocyclales</taxon>
        <taxon>Azonexaceae</taxon>
        <taxon>Dechloromonas</taxon>
    </lineage>
</organism>
<dbReference type="SFLD" id="SFLDG01084">
    <property type="entry name" value="Uncharacterised_Radical_SAM_Su"/>
    <property type="match status" value="1"/>
</dbReference>
<dbReference type="eggNOG" id="COG1533">
    <property type="taxonomic scope" value="Bacteria"/>
</dbReference>
<dbReference type="InterPro" id="IPR007197">
    <property type="entry name" value="rSAM"/>
</dbReference>
<dbReference type="CDD" id="cd01335">
    <property type="entry name" value="Radical_SAM"/>
    <property type="match status" value="1"/>
</dbReference>
<dbReference type="HOGENOM" id="CLU_015525_0_0_4"/>
<feature type="domain" description="Radical SAM core" evidence="5">
    <location>
        <begin position="71"/>
        <end position="308"/>
    </location>
</feature>
<dbReference type="InterPro" id="IPR058240">
    <property type="entry name" value="rSAM_sf"/>
</dbReference>